<evidence type="ECO:0000313" key="1">
    <source>
        <dbReference type="EMBL" id="QNO57882.1"/>
    </source>
</evidence>
<name>A0A7G9ZC98_9EURY</name>
<protein>
    <recommendedName>
        <fullName evidence="2">AttH domain-containing protein</fullName>
    </recommendedName>
</protein>
<dbReference type="Gene3D" id="2.40.360.20">
    <property type="match status" value="1"/>
</dbReference>
<sequence>MSILLVVVLCIVPISSASTGTQAADFTEGGHLETDFNVNFMTEWWYLNGKATLVSSEGEERDIGFFVTLSHQESPIIVNPNGTQLSHLLTFYGLYFDNGTTTFNSTETYIPQIAVGNYIALHTPYVDYVYPDGVKRFNGSALQGYNLNYTSGDMEMDLVFRPKVEKTIDQADHPLNFTTYEYSYGTINGSILLDGKRYNVSDAEGYMDHMIPIGSRPWPMEMHGWSCIEVTTKNYQVIAYAVRGLDDGYDDYSYKHLSLLDKHNGTVLAEYSADEITITESDWLNESEFNRKRPSRVVFSTPDRNVTVSAEIVIDFTRSDPTNAAGFVDFMAFQPDNAAIQYNGNIEAGSAFYEYFVSDMGVITPTVKIFDMPELDIQKTYTYNISFDQMFPDRIGTEAVLYWGEKAEIDGVEYYVSNLSKLDGGEVQYLGIDTENEDITLKGTVDRNGSITFMNFTFEPESVFIDYPLYVGKTWDRAEVNFSGTGWIGYPVYVNGTTWRSAVVTGEEDIEVPAGVAHCLVLEMVMNSTMTYNGTEKTMNTSQKVWLMENGFFAKRMLYHEGMLREILELVA</sequence>
<proteinExistence type="predicted"/>
<dbReference type="SUPFAM" id="SSF159245">
    <property type="entry name" value="AttH-like"/>
    <property type="match status" value="1"/>
</dbReference>
<reference evidence="1" key="1">
    <citation type="submission" date="2020-06" db="EMBL/GenBank/DDBJ databases">
        <title>Unique genomic features of the anaerobic methanotrophic archaea.</title>
        <authorList>
            <person name="Chadwick G.L."/>
            <person name="Skennerton C.T."/>
            <person name="Laso-Perez R."/>
            <person name="Leu A.O."/>
            <person name="Speth D.R."/>
            <person name="Yu H."/>
            <person name="Morgan-Lang C."/>
            <person name="Hatzenpichler R."/>
            <person name="Goudeau D."/>
            <person name="Malmstrom R."/>
            <person name="Brazelton W.J."/>
            <person name="Woyke T."/>
            <person name="Hallam S.J."/>
            <person name="Tyson G.W."/>
            <person name="Wegener G."/>
            <person name="Boetius A."/>
            <person name="Orphan V."/>
        </authorList>
    </citation>
    <scope>NUCLEOTIDE SEQUENCE</scope>
</reference>
<dbReference type="EMBL" id="MT631705">
    <property type="protein sequence ID" value="QNO57882.1"/>
    <property type="molecule type" value="Genomic_DNA"/>
</dbReference>
<accession>A0A7G9ZC98</accession>
<dbReference type="Gene3D" id="2.40.370.10">
    <property type="entry name" value="AttH-like domain"/>
    <property type="match status" value="1"/>
</dbReference>
<dbReference type="InterPro" id="IPR023374">
    <property type="entry name" value="AttH-like_dom_sf"/>
</dbReference>
<gene>
    <name evidence="1" type="ORF">OIIBKNPK_00019</name>
</gene>
<dbReference type="AlphaFoldDB" id="A0A7G9ZC98"/>
<organism evidence="1">
    <name type="scientific">Candidatus Methanophaga sp. ANME-1 ERB7</name>
    <dbReference type="NCBI Taxonomy" id="2759913"/>
    <lineage>
        <taxon>Archaea</taxon>
        <taxon>Methanobacteriati</taxon>
        <taxon>Methanobacteriota</taxon>
        <taxon>Stenosarchaea group</taxon>
        <taxon>Methanomicrobia</taxon>
        <taxon>Candidatus Methanophagales</taxon>
        <taxon>Candidatus Methanophagaceae</taxon>
        <taxon>Candidatus Methanophaga</taxon>
    </lineage>
</organism>
<evidence type="ECO:0008006" key="2">
    <source>
        <dbReference type="Google" id="ProtNLM"/>
    </source>
</evidence>